<dbReference type="AlphaFoldDB" id="A0A4S8LN80"/>
<evidence type="ECO:0000313" key="2">
    <source>
        <dbReference type="EMBL" id="THU90530.1"/>
    </source>
</evidence>
<dbReference type="OrthoDB" id="10261556at2759"/>
<name>A0A4S8LN80_DENBC</name>
<dbReference type="Pfam" id="PF00270">
    <property type="entry name" value="DEAD"/>
    <property type="match status" value="1"/>
</dbReference>
<organism evidence="2 3">
    <name type="scientific">Dendrothele bispora (strain CBS 962.96)</name>
    <dbReference type="NCBI Taxonomy" id="1314807"/>
    <lineage>
        <taxon>Eukaryota</taxon>
        <taxon>Fungi</taxon>
        <taxon>Dikarya</taxon>
        <taxon>Basidiomycota</taxon>
        <taxon>Agaricomycotina</taxon>
        <taxon>Agaricomycetes</taxon>
        <taxon>Agaricomycetidae</taxon>
        <taxon>Agaricales</taxon>
        <taxon>Agaricales incertae sedis</taxon>
        <taxon>Dendrothele</taxon>
    </lineage>
</organism>
<evidence type="ECO:0000259" key="1">
    <source>
        <dbReference type="Pfam" id="PF00270"/>
    </source>
</evidence>
<feature type="domain" description="DEAD/DEAH-box helicase" evidence="1">
    <location>
        <begin position="4"/>
        <end position="66"/>
    </location>
</feature>
<accession>A0A4S8LN80</accession>
<sequence>KQLQLKFACAVKTKQDVFLDVGTGFGKTLASILLQLLSDGEVITIIISPLKRLQSSQAESLQMKYGLCTIVVNEDTPSDDCFWKV</sequence>
<dbReference type="InterPro" id="IPR011545">
    <property type="entry name" value="DEAD/DEAH_box_helicase_dom"/>
</dbReference>
<dbReference type="Proteomes" id="UP000297245">
    <property type="component" value="Unassembled WGS sequence"/>
</dbReference>
<feature type="non-terminal residue" evidence="2">
    <location>
        <position position="1"/>
    </location>
</feature>
<dbReference type="EMBL" id="ML179332">
    <property type="protein sequence ID" value="THU90530.1"/>
    <property type="molecule type" value="Genomic_DNA"/>
</dbReference>
<evidence type="ECO:0000313" key="3">
    <source>
        <dbReference type="Proteomes" id="UP000297245"/>
    </source>
</evidence>
<reference evidence="2 3" key="1">
    <citation type="journal article" date="2019" name="Nat. Ecol. Evol.">
        <title>Megaphylogeny resolves global patterns of mushroom evolution.</title>
        <authorList>
            <person name="Varga T."/>
            <person name="Krizsan K."/>
            <person name="Foldi C."/>
            <person name="Dima B."/>
            <person name="Sanchez-Garcia M."/>
            <person name="Sanchez-Ramirez S."/>
            <person name="Szollosi G.J."/>
            <person name="Szarkandi J.G."/>
            <person name="Papp V."/>
            <person name="Albert L."/>
            <person name="Andreopoulos W."/>
            <person name="Angelini C."/>
            <person name="Antonin V."/>
            <person name="Barry K.W."/>
            <person name="Bougher N.L."/>
            <person name="Buchanan P."/>
            <person name="Buyck B."/>
            <person name="Bense V."/>
            <person name="Catcheside P."/>
            <person name="Chovatia M."/>
            <person name="Cooper J."/>
            <person name="Damon W."/>
            <person name="Desjardin D."/>
            <person name="Finy P."/>
            <person name="Geml J."/>
            <person name="Haridas S."/>
            <person name="Hughes K."/>
            <person name="Justo A."/>
            <person name="Karasinski D."/>
            <person name="Kautmanova I."/>
            <person name="Kiss B."/>
            <person name="Kocsube S."/>
            <person name="Kotiranta H."/>
            <person name="LaButti K.M."/>
            <person name="Lechner B.E."/>
            <person name="Liimatainen K."/>
            <person name="Lipzen A."/>
            <person name="Lukacs Z."/>
            <person name="Mihaltcheva S."/>
            <person name="Morgado L.N."/>
            <person name="Niskanen T."/>
            <person name="Noordeloos M.E."/>
            <person name="Ohm R.A."/>
            <person name="Ortiz-Santana B."/>
            <person name="Ovrebo C."/>
            <person name="Racz N."/>
            <person name="Riley R."/>
            <person name="Savchenko A."/>
            <person name="Shiryaev A."/>
            <person name="Soop K."/>
            <person name="Spirin V."/>
            <person name="Szebenyi C."/>
            <person name="Tomsovsky M."/>
            <person name="Tulloss R.E."/>
            <person name="Uehling J."/>
            <person name="Grigoriev I.V."/>
            <person name="Vagvolgyi C."/>
            <person name="Papp T."/>
            <person name="Martin F.M."/>
            <person name="Miettinen O."/>
            <person name="Hibbett D.S."/>
            <person name="Nagy L.G."/>
        </authorList>
    </citation>
    <scope>NUCLEOTIDE SEQUENCE [LARGE SCALE GENOMIC DNA]</scope>
    <source>
        <strain evidence="2 3">CBS 962.96</strain>
    </source>
</reference>
<proteinExistence type="predicted"/>
<feature type="non-terminal residue" evidence="2">
    <location>
        <position position="85"/>
    </location>
</feature>
<dbReference type="SUPFAM" id="SSF52540">
    <property type="entry name" value="P-loop containing nucleoside triphosphate hydrolases"/>
    <property type="match status" value="1"/>
</dbReference>
<keyword evidence="3" id="KW-1185">Reference proteome</keyword>
<protein>
    <recommendedName>
        <fullName evidence="1">DEAD/DEAH-box helicase domain-containing protein</fullName>
    </recommendedName>
</protein>
<dbReference type="GO" id="GO:0003676">
    <property type="term" value="F:nucleic acid binding"/>
    <property type="evidence" value="ECO:0007669"/>
    <property type="project" value="InterPro"/>
</dbReference>
<dbReference type="Gene3D" id="3.40.50.300">
    <property type="entry name" value="P-loop containing nucleotide triphosphate hydrolases"/>
    <property type="match status" value="1"/>
</dbReference>
<gene>
    <name evidence="2" type="ORF">K435DRAFT_619430</name>
</gene>
<dbReference type="GO" id="GO:0005524">
    <property type="term" value="F:ATP binding"/>
    <property type="evidence" value="ECO:0007669"/>
    <property type="project" value="InterPro"/>
</dbReference>
<dbReference type="InterPro" id="IPR027417">
    <property type="entry name" value="P-loop_NTPase"/>
</dbReference>